<dbReference type="Pfam" id="PF01189">
    <property type="entry name" value="Methyltr_RsmB-F"/>
    <property type="match status" value="1"/>
</dbReference>
<proteinExistence type="inferred from homology"/>
<keyword evidence="4 6" id="KW-0949">S-adenosyl-L-methionine</keyword>
<dbReference type="SUPFAM" id="SSF53335">
    <property type="entry name" value="S-adenosyl-L-methionine-dependent methyltransferases"/>
    <property type="match status" value="1"/>
</dbReference>
<evidence type="ECO:0000256" key="3">
    <source>
        <dbReference type="ARBA" id="ARBA00022679"/>
    </source>
</evidence>
<keyword evidence="10" id="KW-1185">Reference proteome</keyword>
<evidence type="ECO:0000256" key="6">
    <source>
        <dbReference type="PROSITE-ProRule" id="PRU01023"/>
    </source>
</evidence>
<feature type="compositionally biased region" description="Polar residues" evidence="7">
    <location>
        <begin position="37"/>
        <end position="48"/>
    </location>
</feature>
<keyword evidence="3 6" id="KW-0808">Transferase</keyword>
<reference evidence="9 10" key="1">
    <citation type="journal article" date="2013" name="Int. J. Syst. Evol. Microbiol.">
        <title>Ilumatobacter nonamiense sp. nov. and Ilumatobacter coccineum sp. nov., isolated from seashore sand.</title>
        <authorList>
            <person name="Matsumoto A."/>
            <person name="Kasai H."/>
            <person name="Matsuo Y."/>
            <person name="Shizuri Y."/>
            <person name="Ichikawa N."/>
            <person name="Fujita N."/>
            <person name="Omura S."/>
            <person name="Takahashi Y."/>
        </authorList>
    </citation>
    <scope>NUCLEOTIDE SEQUENCE [LARGE SCALE GENOMIC DNA]</scope>
    <source>
        <strain evidence="10">NBRC 103263 / KCTC 29153 / YM16-304</strain>
    </source>
</reference>
<feature type="binding site" evidence="6">
    <location>
        <position position="268"/>
    </location>
    <ligand>
        <name>S-adenosyl-L-methionine</name>
        <dbReference type="ChEBI" id="CHEBI:59789"/>
    </ligand>
</feature>
<dbReference type="InterPro" id="IPR029063">
    <property type="entry name" value="SAM-dependent_MTases_sf"/>
</dbReference>
<dbReference type="GO" id="GO:0001510">
    <property type="term" value="P:RNA methylation"/>
    <property type="evidence" value="ECO:0007669"/>
    <property type="project" value="InterPro"/>
</dbReference>
<evidence type="ECO:0000259" key="8">
    <source>
        <dbReference type="PROSITE" id="PS51686"/>
    </source>
</evidence>
<dbReference type="Gene3D" id="1.10.940.10">
    <property type="entry name" value="NusB-like"/>
    <property type="match status" value="1"/>
</dbReference>
<dbReference type="Gene3D" id="3.40.50.150">
    <property type="entry name" value="Vaccinia Virus protein VP39"/>
    <property type="match status" value="1"/>
</dbReference>
<dbReference type="Pfam" id="PF01029">
    <property type="entry name" value="NusB"/>
    <property type="match status" value="1"/>
</dbReference>
<dbReference type="CDD" id="cd02440">
    <property type="entry name" value="AdoMet_MTases"/>
    <property type="match status" value="1"/>
</dbReference>
<dbReference type="PANTHER" id="PTHR22807:SF53">
    <property type="entry name" value="RIBOSOMAL RNA SMALL SUBUNIT METHYLTRANSFERASE B-RELATED"/>
    <property type="match status" value="1"/>
</dbReference>
<gene>
    <name evidence="9" type="ORF">YM304_20580</name>
</gene>
<dbReference type="EMBL" id="AP012057">
    <property type="protein sequence ID" value="BAN02372.1"/>
    <property type="molecule type" value="Genomic_DNA"/>
</dbReference>
<dbReference type="Proteomes" id="UP000011863">
    <property type="component" value="Chromosome"/>
</dbReference>
<dbReference type="RefSeq" id="WP_015441619.1">
    <property type="nucleotide sequence ID" value="NC_020520.1"/>
</dbReference>
<feature type="region of interest" description="Disordered" evidence="7">
    <location>
        <begin position="1"/>
        <end position="49"/>
    </location>
</feature>
<dbReference type="KEGG" id="aym:YM304_20580"/>
<dbReference type="InterPro" id="IPR001678">
    <property type="entry name" value="MeTrfase_RsmB-F_NOP2_dom"/>
</dbReference>
<dbReference type="InterPro" id="IPR049560">
    <property type="entry name" value="MeTrfase_RsmB-F_NOP2_cat"/>
</dbReference>
<comment type="similarity">
    <text evidence="1 6">Belongs to the class I-like SAM-binding methyltransferase superfamily. RsmB/NOP family.</text>
</comment>
<dbReference type="InterPro" id="IPR023267">
    <property type="entry name" value="RCMT"/>
</dbReference>
<evidence type="ECO:0000256" key="2">
    <source>
        <dbReference type="ARBA" id="ARBA00022603"/>
    </source>
</evidence>
<evidence type="ECO:0000256" key="1">
    <source>
        <dbReference type="ARBA" id="ARBA00007494"/>
    </source>
</evidence>
<keyword evidence="2 6" id="KW-0489">Methyltransferase</keyword>
<evidence type="ECO:0000313" key="9">
    <source>
        <dbReference type="EMBL" id="BAN02372.1"/>
    </source>
</evidence>
<evidence type="ECO:0000256" key="7">
    <source>
        <dbReference type="SAM" id="MobiDB-lite"/>
    </source>
</evidence>
<feature type="domain" description="SAM-dependent MTase RsmB/NOP-type" evidence="8">
    <location>
        <begin position="222"/>
        <end position="419"/>
    </location>
</feature>
<feature type="binding site" evidence="6">
    <location>
        <position position="311"/>
    </location>
    <ligand>
        <name>S-adenosyl-L-methionine</name>
        <dbReference type="ChEBI" id="CHEBI:59789"/>
    </ligand>
</feature>
<evidence type="ECO:0000256" key="4">
    <source>
        <dbReference type="ARBA" id="ARBA00022691"/>
    </source>
</evidence>
<dbReference type="PANTHER" id="PTHR22807">
    <property type="entry name" value="NOP2 YEAST -RELATED NOL1/NOP2/FMU SUN DOMAIN-CONTAINING"/>
    <property type="match status" value="1"/>
</dbReference>
<dbReference type="InterPro" id="IPR018314">
    <property type="entry name" value="RsmB/NOL1/NOP2-like_CS"/>
</dbReference>
<feature type="binding site" evidence="6">
    <location>
        <position position="294"/>
    </location>
    <ligand>
        <name>S-adenosyl-L-methionine</name>
        <dbReference type="ChEBI" id="CHEBI:59789"/>
    </ligand>
</feature>
<sequence>MSDQPDADQTAFAPPTGKPLNRKQRRAALQTGRKTEVGTTTPKPTSRTAARGMARGVALDVLRRIENDGAYANLVLGPMLAASDLSEQDRKFATELVYGSTRMRRACDAIIDRFANQPPDDQTRSILRLGVYQLVFAGVPAHAAVSATVDLSPTKTRGFINAVLRRVADFDVADMVWPSDAARLSYPEWIADALAADLGDESIAALEKMNEPPTVSARDDGYVQDISSQWVAYAVEARAGERILDMCSAPGGKATAMAHTGASVVAADRQEHRAALVAENVQRLELDLPVLVADGTRPPFRPETFDAVLLDAPCSGLGSLRRRADARWRIEPNDVRELARLQAQLLTSAAALVGDGGRLIYSVCTLIDAESVDHTTPEGFVVDDTEPPSGRWRRHQQGWRVLPHDADTDGMVMIRYRRVS</sequence>
<dbReference type="PROSITE" id="PS01153">
    <property type="entry name" value="NOL1_NOP2_SUN"/>
    <property type="match status" value="1"/>
</dbReference>
<organism evidence="9 10">
    <name type="scientific">Ilumatobacter coccineus (strain NBRC 103263 / KCTC 29153 / YM16-304)</name>
    <dbReference type="NCBI Taxonomy" id="1313172"/>
    <lineage>
        <taxon>Bacteria</taxon>
        <taxon>Bacillati</taxon>
        <taxon>Actinomycetota</taxon>
        <taxon>Acidimicrobiia</taxon>
        <taxon>Acidimicrobiales</taxon>
        <taxon>Ilumatobacteraceae</taxon>
        <taxon>Ilumatobacter</taxon>
    </lineage>
</organism>
<dbReference type="SUPFAM" id="SSF48013">
    <property type="entry name" value="NusB-like"/>
    <property type="match status" value="1"/>
</dbReference>
<feature type="active site" description="Nucleophile" evidence="6">
    <location>
        <position position="364"/>
    </location>
</feature>
<feature type="binding site" evidence="6">
    <location>
        <begin position="247"/>
        <end position="253"/>
    </location>
    <ligand>
        <name>S-adenosyl-L-methionine</name>
        <dbReference type="ChEBI" id="CHEBI:59789"/>
    </ligand>
</feature>
<protein>
    <submittedName>
        <fullName evidence="9">Putative rRNA methyltransferase</fullName>
        <ecNumber evidence="9">2.1.1.-</ecNumber>
    </submittedName>
</protein>
<evidence type="ECO:0000313" key="10">
    <source>
        <dbReference type="Proteomes" id="UP000011863"/>
    </source>
</evidence>
<evidence type="ECO:0000256" key="5">
    <source>
        <dbReference type="ARBA" id="ARBA00022884"/>
    </source>
</evidence>
<dbReference type="EC" id="2.1.1.-" evidence="9"/>
<dbReference type="GO" id="GO:0003723">
    <property type="term" value="F:RNA binding"/>
    <property type="evidence" value="ECO:0007669"/>
    <property type="project" value="UniProtKB-UniRule"/>
</dbReference>
<keyword evidence="5 6" id="KW-0694">RNA-binding</keyword>
<dbReference type="PROSITE" id="PS51686">
    <property type="entry name" value="SAM_MT_RSMB_NOP"/>
    <property type="match status" value="1"/>
</dbReference>
<dbReference type="GO" id="GO:0008173">
    <property type="term" value="F:RNA methyltransferase activity"/>
    <property type="evidence" value="ECO:0007669"/>
    <property type="project" value="InterPro"/>
</dbReference>
<dbReference type="GO" id="GO:0006355">
    <property type="term" value="P:regulation of DNA-templated transcription"/>
    <property type="evidence" value="ECO:0007669"/>
    <property type="project" value="InterPro"/>
</dbReference>
<name>A0A6C7E8M0_ILUCY</name>
<dbReference type="InterPro" id="IPR035926">
    <property type="entry name" value="NusB-like_sf"/>
</dbReference>
<accession>A0A6C7E8M0</accession>
<dbReference type="InterPro" id="IPR006027">
    <property type="entry name" value="NusB_RsmB_TIM44"/>
</dbReference>
<dbReference type="PRINTS" id="PR02008">
    <property type="entry name" value="RCMTFAMILY"/>
</dbReference>
<dbReference type="AlphaFoldDB" id="A0A6C7E8M0"/>